<dbReference type="InterPro" id="IPR027417">
    <property type="entry name" value="P-loop_NTPase"/>
</dbReference>
<keyword evidence="9" id="KW-1185">Reference proteome</keyword>
<evidence type="ECO:0000256" key="6">
    <source>
        <dbReference type="SAM" id="MobiDB-lite"/>
    </source>
</evidence>
<dbReference type="InterPro" id="IPR002197">
    <property type="entry name" value="HTH_Fis"/>
</dbReference>
<dbReference type="Gene3D" id="1.10.8.60">
    <property type="match status" value="1"/>
</dbReference>
<dbReference type="InterPro" id="IPR002078">
    <property type="entry name" value="Sigma_54_int"/>
</dbReference>
<dbReference type="PROSITE" id="PS00675">
    <property type="entry name" value="SIGMA54_INTERACT_1"/>
    <property type="match status" value="1"/>
</dbReference>
<feature type="region of interest" description="Disordered" evidence="6">
    <location>
        <begin position="588"/>
        <end position="610"/>
    </location>
</feature>
<dbReference type="InterPro" id="IPR029016">
    <property type="entry name" value="GAF-like_dom_sf"/>
</dbReference>
<evidence type="ECO:0000259" key="7">
    <source>
        <dbReference type="PROSITE" id="PS50045"/>
    </source>
</evidence>
<evidence type="ECO:0000256" key="4">
    <source>
        <dbReference type="ARBA" id="ARBA00023125"/>
    </source>
</evidence>
<reference evidence="8 9" key="1">
    <citation type="submission" date="2022-06" db="EMBL/GenBank/DDBJ databases">
        <title>Ideonella sp. NS12-5 Genome sequencing and assembly.</title>
        <authorList>
            <person name="Jung Y."/>
        </authorList>
    </citation>
    <scope>NUCLEOTIDE SEQUENCE [LARGE SCALE GENOMIC DNA]</scope>
    <source>
        <strain evidence="8 9">NS12-5</strain>
    </source>
</reference>
<dbReference type="Pfam" id="PF02954">
    <property type="entry name" value="HTH_8"/>
    <property type="match status" value="1"/>
</dbReference>
<dbReference type="InterPro" id="IPR009057">
    <property type="entry name" value="Homeodomain-like_sf"/>
</dbReference>
<dbReference type="Gene3D" id="3.40.50.300">
    <property type="entry name" value="P-loop containing nucleotide triphosphate hydrolases"/>
    <property type="match status" value="1"/>
</dbReference>
<evidence type="ECO:0000256" key="3">
    <source>
        <dbReference type="ARBA" id="ARBA00023015"/>
    </source>
</evidence>
<evidence type="ECO:0000256" key="5">
    <source>
        <dbReference type="ARBA" id="ARBA00023163"/>
    </source>
</evidence>
<dbReference type="InterPro" id="IPR025662">
    <property type="entry name" value="Sigma_54_int_dom_ATP-bd_1"/>
</dbReference>
<comment type="caution">
    <text evidence="8">The sequence shown here is derived from an EMBL/GenBank/DDBJ whole genome shotgun (WGS) entry which is preliminary data.</text>
</comment>
<feature type="domain" description="Sigma-54 factor interaction" evidence="7">
    <location>
        <begin position="344"/>
        <end position="574"/>
    </location>
</feature>
<dbReference type="Pfam" id="PF25601">
    <property type="entry name" value="AAA_lid_14"/>
    <property type="match status" value="1"/>
</dbReference>
<keyword evidence="5" id="KW-0804">Transcription</keyword>
<dbReference type="SUPFAM" id="SSF46689">
    <property type="entry name" value="Homeodomain-like"/>
    <property type="match status" value="1"/>
</dbReference>
<dbReference type="InterPro" id="IPR058031">
    <property type="entry name" value="AAA_lid_NorR"/>
</dbReference>
<evidence type="ECO:0000256" key="1">
    <source>
        <dbReference type="ARBA" id="ARBA00022741"/>
    </source>
</evidence>
<gene>
    <name evidence="8" type="ORF">M0L44_12935</name>
</gene>
<dbReference type="CDD" id="cd00009">
    <property type="entry name" value="AAA"/>
    <property type="match status" value="1"/>
</dbReference>
<keyword evidence="1" id="KW-0547">Nucleotide-binding</keyword>
<dbReference type="Pfam" id="PF01590">
    <property type="entry name" value="GAF"/>
    <property type="match status" value="1"/>
</dbReference>
<dbReference type="Pfam" id="PF00158">
    <property type="entry name" value="Sigma54_activat"/>
    <property type="match status" value="1"/>
</dbReference>
<dbReference type="EMBL" id="JAMXMC010000007">
    <property type="protein sequence ID" value="MCO5977607.1"/>
    <property type="molecule type" value="Genomic_DNA"/>
</dbReference>
<evidence type="ECO:0000313" key="8">
    <source>
        <dbReference type="EMBL" id="MCO5977607.1"/>
    </source>
</evidence>
<keyword evidence="3" id="KW-0805">Transcription regulation</keyword>
<name>A0ABT1BQC4_9BURK</name>
<dbReference type="PANTHER" id="PTHR32071">
    <property type="entry name" value="TRANSCRIPTIONAL REGULATORY PROTEIN"/>
    <property type="match status" value="1"/>
</dbReference>
<dbReference type="Gene3D" id="1.10.10.60">
    <property type="entry name" value="Homeodomain-like"/>
    <property type="match status" value="1"/>
</dbReference>
<keyword evidence="2" id="KW-0067">ATP-binding</keyword>
<dbReference type="SUPFAM" id="SSF52540">
    <property type="entry name" value="P-loop containing nucleoside triphosphate hydrolases"/>
    <property type="match status" value="1"/>
</dbReference>
<keyword evidence="4" id="KW-0238">DNA-binding</keyword>
<dbReference type="InterPro" id="IPR003018">
    <property type="entry name" value="GAF"/>
</dbReference>
<proteinExistence type="predicted"/>
<protein>
    <submittedName>
        <fullName evidence="8">Sigma 54-interacting transcriptional regulator</fullName>
    </submittedName>
</protein>
<accession>A0ABT1BQC4</accession>
<sequence>MRPDASPPHASPYVGFQKDLRGVRSLWERFHAGMLDLEERRTTYHELLLGEWQRCTALGVDVAMTRGRLLSSEEFRRRQEAEQLLLETSVPIVREVSNFLVDVPGIMILAERTGTVLHITGDPAVRERAATHSGIVEGSQWNELTAGTNGVGTALSKGRPVHVLAAEHFCEGWHSWSCAATPIFDADGHTVLGIVDFTTIDADFRDQALGLTVSVANSIQARMALHRELERRLLLTAFSDASRHYPHDDLLAVDQAGRPVAHTPSERCRQLAERWPTEAAAVRELVCDSLAVTAPSTGAPIGAVLLLAKPAGYQKVFRSEARPAWPAPQPAAGPERPVTRFGDFVSCDPSTQRMLEALRRLAEADVNLLITGETGTGKELLARHVHACSPRRQQPYLAINCGAISEHLMESTFFGYVKGAFSGADPRGRAGYFESAQDGTLFLDEVGELPPAMQAALLRVLEDGSFQRVGSCEPRRARCRIIAATHRDLTQLIAEGRFRRDLYYRLKVAQRCIPPLRERPDDITLLVEQFAELMRRKHGLQSVRFTQAAMDALRRYAWPGNAREVRNAIETAVLCASGTIDLDCLPPELTQAPPPAAPQEPDGPQHAPDGMAAVRDYERQLIVGMLRKYRNVSQVAHALGLARSTLYRKFAELGIQQAEVLGGDEGSHLS</sequence>
<dbReference type="RefSeq" id="WP_252770112.1">
    <property type="nucleotide sequence ID" value="NZ_JAMXMC010000007.1"/>
</dbReference>
<evidence type="ECO:0000313" key="9">
    <source>
        <dbReference type="Proteomes" id="UP001204851"/>
    </source>
</evidence>
<dbReference type="SMART" id="SM00382">
    <property type="entry name" value="AAA"/>
    <property type="match status" value="1"/>
</dbReference>
<dbReference type="Gene3D" id="3.30.450.40">
    <property type="match status" value="1"/>
</dbReference>
<dbReference type="InterPro" id="IPR003593">
    <property type="entry name" value="AAA+_ATPase"/>
</dbReference>
<dbReference type="PROSITE" id="PS50045">
    <property type="entry name" value="SIGMA54_INTERACT_4"/>
    <property type="match status" value="1"/>
</dbReference>
<evidence type="ECO:0000256" key="2">
    <source>
        <dbReference type="ARBA" id="ARBA00022840"/>
    </source>
</evidence>
<organism evidence="8 9">
    <name type="scientific">Ideonella oryzae</name>
    <dbReference type="NCBI Taxonomy" id="2937441"/>
    <lineage>
        <taxon>Bacteria</taxon>
        <taxon>Pseudomonadati</taxon>
        <taxon>Pseudomonadota</taxon>
        <taxon>Betaproteobacteria</taxon>
        <taxon>Burkholderiales</taxon>
        <taxon>Sphaerotilaceae</taxon>
        <taxon>Ideonella</taxon>
    </lineage>
</organism>
<dbReference type="Proteomes" id="UP001204851">
    <property type="component" value="Unassembled WGS sequence"/>
</dbReference>